<dbReference type="KEGG" id="cke:B5M06_13175"/>
<reference evidence="1 2" key="1">
    <citation type="submission" date="2017-03" db="EMBL/GenBank/DDBJ databases">
        <title>Rapid Whole Genome Sequencing of Comamonas kerstersii Causing Continuous ambulatory Peritoneal Dialysis-Associated Peritonitis.</title>
        <authorList>
            <person name="Zheng B."/>
        </authorList>
    </citation>
    <scope>NUCLEOTIDE SEQUENCE [LARGE SCALE GENOMIC DNA]</scope>
    <source>
        <strain evidence="1 2">8943</strain>
    </source>
</reference>
<protein>
    <submittedName>
        <fullName evidence="1">DNA-binding protein</fullName>
    </submittedName>
</protein>
<organism evidence="1 2">
    <name type="scientific">Comamonas kerstersii</name>
    <dbReference type="NCBI Taxonomy" id="225992"/>
    <lineage>
        <taxon>Bacteria</taxon>
        <taxon>Pseudomonadati</taxon>
        <taxon>Pseudomonadota</taxon>
        <taxon>Betaproteobacteria</taxon>
        <taxon>Burkholderiales</taxon>
        <taxon>Comamonadaceae</taxon>
        <taxon>Comamonas</taxon>
    </lineage>
</organism>
<dbReference type="InterPro" id="IPR026365">
    <property type="entry name" value="BcepMu_gp16"/>
</dbReference>
<proteinExistence type="predicted"/>
<dbReference type="GO" id="GO:0003677">
    <property type="term" value="F:DNA binding"/>
    <property type="evidence" value="ECO:0007669"/>
    <property type="project" value="UniProtKB-KW"/>
</dbReference>
<keyword evidence="1" id="KW-0238">DNA-binding</keyword>
<dbReference type="NCBIfam" id="TIGR04111">
    <property type="entry name" value="BcepMu_gp16"/>
    <property type="match status" value="1"/>
</dbReference>
<accession>A0A1V0BGK0</accession>
<evidence type="ECO:0000313" key="1">
    <source>
        <dbReference type="EMBL" id="AQZ99060.1"/>
    </source>
</evidence>
<dbReference type="AlphaFoldDB" id="A0A1V0BGK0"/>
<sequence length="84" mass="9198">MTPKTCEQAPVLKTREQVRNEFRSKGLSISAWAVKHGFNPALVTAIINDDDARPARKCLRGDSHNIAVALGIKSGEVSRERLVA</sequence>
<dbReference type="OrthoDB" id="5679056at2"/>
<dbReference type="RefSeq" id="WP_054066355.1">
    <property type="nucleotide sequence ID" value="NZ_CP020121.1"/>
</dbReference>
<evidence type="ECO:0000313" key="2">
    <source>
        <dbReference type="Proteomes" id="UP000242792"/>
    </source>
</evidence>
<gene>
    <name evidence="1" type="ORF">B5M06_13175</name>
</gene>
<dbReference type="EMBL" id="CP020121">
    <property type="protein sequence ID" value="AQZ99060.1"/>
    <property type="molecule type" value="Genomic_DNA"/>
</dbReference>
<name>A0A1V0BGK0_9BURK</name>
<dbReference type="Proteomes" id="UP000242792">
    <property type="component" value="Chromosome"/>
</dbReference>
<dbReference type="GeneID" id="83040271"/>